<dbReference type="InterPro" id="IPR050879">
    <property type="entry name" value="Acyltransferase_3"/>
</dbReference>
<sequence length="355" mass="39943">MHKVPHLYPLTSLRFFAAAVIVAGHILPTIVGTPGDSRYGLGVSFFFVLSGFILTYQYRDFSRHSVKAFYVARFARLWPIHLVTFLLVAIILQPQLLLSPMHAMTAMLNLLLLHAWLPISGLVFSWNAPSWSISDELWFYLLFPFLARTKRLWAWLVVLIAIAAFIIFSFPIAKATLFEFSYVHAIMQHPAVRVVEFAVGVFAGRLFNAGLRIKGPAMALEATAIALMLLYGLTTITVQGFITSNVHQSLGVWYNQSGGLLVFAFAIFIFAQSDGPVSRLLAWRGLVLLGEISFSTYMVHQIIIRYAFTHRWSDAMGAVPATIVVLTLVYLSSWVLWRTIEMPCRRWIIAKAQAS</sequence>
<protein>
    <submittedName>
        <fullName evidence="3">Peptidoglycan/LPS O-acetylase OafA/YrhL, contains acyltransferase and SGNH-hydrolase domains</fullName>
    </submittedName>
</protein>
<dbReference type="GO" id="GO:0016020">
    <property type="term" value="C:membrane"/>
    <property type="evidence" value="ECO:0007669"/>
    <property type="project" value="TreeGrafter"/>
</dbReference>
<proteinExistence type="predicted"/>
<dbReference type="PANTHER" id="PTHR23028">
    <property type="entry name" value="ACETYLTRANSFERASE"/>
    <property type="match status" value="1"/>
</dbReference>
<dbReference type="GO" id="GO:0009103">
    <property type="term" value="P:lipopolysaccharide biosynthetic process"/>
    <property type="evidence" value="ECO:0007669"/>
    <property type="project" value="TreeGrafter"/>
</dbReference>
<reference evidence="4" key="1">
    <citation type="submission" date="2017-04" db="EMBL/GenBank/DDBJ databases">
        <authorList>
            <person name="Varghese N."/>
            <person name="Submissions S."/>
        </authorList>
    </citation>
    <scope>NUCLEOTIDE SEQUENCE [LARGE SCALE GENOMIC DNA]</scope>
    <source>
        <strain evidence="4">B5P</strain>
    </source>
</reference>
<feature type="transmembrane region" description="Helical" evidence="1">
    <location>
        <begin position="77"/>
        <end position="98"/>
    </location>
</feature>
<keyword evidence="3" id="KW-0012">Acyltransferase</keyword>
<feature type="domain" description="Acyltransferase 3" evidence="2">
    <location>
        <begin position="12"/>
        <end position="338"/>
    </location>
</feature>
<dbReference type="PANTHER" id="PTHR23028:SF53">
    <property type="entry name" value="ACYL_TRANSF_3 DOMAIN-CONTAINING PROTEIN"/>
    <property type="match status" value="1"/>
</dbReference>
<dbReference type="GO" id="GO:0016747">
    <property type="term" value="F:acyltransferase activity, transferring groups other than amino-acyl groups"/>
    <property type="evidence" value="ECO:0007669"/>
    <property type="project" value="InterPro"/>
</dbReference>
<feature type="transmembrane region" description="Helical" evidence="1">
    <location>
        <begin position="283"/>
        <end position="303"/>
    </location>
</feature>
<feature type="transmembrane region" description="Helical" evidence="1">
    <location>
        <begin position="219"/>
        <end position="241"/>
    </location>
</feature>
<dbReference type="Pfam" id="PF01757">
    <property type="entry name" value="Acyl_transf_3"/>
    <property type="match status" value="1"/>
</dbReference>
<keyword evidence="3" id="KW-0378">Hydrolase</keyword>
<name>A0A1X7PC50_9HYPH</name>
<feature type="transmembrane region" description="Helical" evidence="1">
    <location>
        <begin position="152"/>
        <end position="173"/>
    </location>
</feature>
<evidence type="ECO:0000313" key="4">
    <source>
        <dbReference type="Proteomes" id="UP000193083"/>
    </source>
</evidence>
<feature type="transmembrane region" description="Helical" evidence="1">
    <location>
        <begin position="39"/>
        <end position="56"/>
    </location>
</feature>
<dbReference type="AlphaFoldDB" id="A0A1X7PC50"/>
<keyword evidence="1" id="KW-0812">Transmembrane</keyword>
<evidence type="ECO:0000313" key="3">
    <source>
        <dbReference type="EMBL" id="SMH47898.1"/>
    </source>
</evidence>
<keyword evidence="1" id="KW-0472">Membrane</keyword>
<dbReference type="InterPro" id="IPR002656">
    <property type="entry name" value="Acyl_transf_3_dom"/>
</dbReference>
<feature type="transmembrane region" description="Helical" evidence="1">
    <location>
        <begin position="7"/>
        <end position="27"/>
    </location>
</feature>
<gene>
    <name evidence="3" type="ORF">SAMN02982922_3618</name>
</gene>
<organism evidence="3 4">
    <name type="scientific">Mesorhizobium australicum</name>
    <dbReference type="NCBI Taxonomy" id="536018"/>
    <lineage>
        <taxon>Bacteria</taxon>
        <taxon>Pseudomonadati</taxon>
        <taxon>Pseudomonadota</taxon>
        <taxon>Alphaproteobacteria</taxon>
        <taxon>Hyphomicrobiales</taxon>
        <taxon>Phyllobacteriaceae</taxon>
        <taxon>Mesorhizobium</taxon>
    </lineage>
</organism>
<dbReference type="EMBL" id="FXBL01000004">
    <property type="protein sequence ID" value="SMH47898.1"/>
    <property type="molecule type" value="Genomic_DNA"/>
</dbReference>
<keyword evidence="1" id="KW-1133">Transmembrane helix</keyword>
<dbReference type="Proteomes" id="UP000193083">
    <property type="component" value="Unassembled WGS sequence"/>
</dbReference>
<keyword evidence="4" id="KW-1185">Reference proteome</keyword>
<feature type="transmembrane region" description="Helical" evidence="1">
    <location>
        <begin position="110"/>
        <end position="131"/>
    </location>
</feature>
<evidence type="ECO:0000256" key="1">
    <source>
        <dbReference type="SAM" id="Phobius"/>
    </source>
</evidence>
<feature type="transmembrane region" description="Helical" evidence="1">
    <location>
        <begin position="315"/>
        <end position="337"/>
    </location>
</feature>
<evidence type="ECO:0000259" key="2">
    <source>
        <dbReference type="Pfam" id="PF01757"/>
    </source>
</evidence>
<feature type="transmembrane region" description="Helical" evidence="1">
    <location>
        <begin position="253"/>
        <end position="271"/>
    </location>
</feature>
<accession>A0A1X7PC50</accession>
<feature type="transmembrane region" description="Helical" evidence="1">
    <location>
        <begin position="185"/>
        <end position="207"/>
    </location>
</feature>
<dbReference type="GO" id="GO:0016787">
    <property type="term" value="F:hydrolase activity"/>
    <property type="evidence" value="ECO:0007669"/>
    <property type="project" value="UniProtKB-KW"/>
</dbReference>
<keyword evidence="3" id="KW-0808">Transferase</keyword>